<proteinExistence type="predicted"/>
<dbReference type="InterPro" id="IPR029010">
    <property type="entry name" value="ThuA-like"/>
</dbReference>
<dbReference type="SUPFAM" id="SSF52317">
    <property type="entry name" value="Class I glutamine amidotransferase-like"/>
    <property type="match status" value="1"/>
</dbReference>
<dbReference type="RefSeq" id="XP_003648544.1">
    <property type="nucleotide sequence ID" value="XM_003648496.1"/>
</dbReference>
<sequence>MSASTPFKILIFSRTTAYRHDSIPAGIRALHRLAAASCSAAAAGAESFTADDSEDPSVFTAASLAAYRVIVLLQCSGEFLDGQQLDALKGFVRSGGGVVAVHCASFAMQSSEWYGRLVGAVFDNHPEPQLGRLEITDPGHPIMTCRCAGSQQEERPIGERTWLDEWYNFKTHPRAANDDLHVLLTVDEKSYHGGAHGDDHPVAWCHDFDGGRCFYTSLGHFDEAYEDDWYMGQLLGGILWAAGRLASESGARQSRVNG</sequence>
<dbReference type="Pfam" id="PF06283">
    <property type="entry name" value="ThuA"/>
    <property type="match status" value="1"/>
</dbReference>
<evidence type="ECO:0000259" key="1">
    <source>
        <dbReference type="Pfam" id="PF06283"/>
    </source>
</evidence>
<dbReference type="eggNOG" id="ENOG502RZ2Z">
    <property type="taxonomic scope" value="Eukaryota"/>
</dbReference>
<dbReference type="AlphaFoldDB" id="G2QW37"/>
<dbReference type="Proteomes" id="UP000008181">
    <property type="component" value="Chromosome 1"/>
</dbReference>
<dbReference type="EMBL" id="CP003009">
    <property type="protein sequence ID" value="AEO62208.1"/>
    <property type="molecule type" value="Genomic_DNA"/>
</dbReference>
<evidence type="ECO:0000313" key="3">
    <source>
        <dbReference type="Proteomes" id="UP000008181"/>
    </source>
</evidence>
<dbReference type="Gene3D" id="3.40.50.880">
    <property type="match status" value="1"/>
</dbReference>
<dbReference type="PANTHER" id="PTHR40469">
    <property type="entry name" value="SECRETED GLYCOSYL HYDROLASE"/>
    <property type="match status" value="1"/>
</dbReference>
<dbReference type="InterPro" id="IPR029062">
    <property type="entry name" value="Class_I_gatase-like"/>
</dbReference>
<dbReference type="GeneID" id="11521431"/>
<accession>G2QW37</accession>
<protein>
    <recommendedName>
        <fullName evidence="1">ThuA-like domain-containing protein</fullName>
    </recommendedName>
</protein>
<feature type="domain" description="ThuA-like" evidence="1">
    <location>
        <begin position="8"/>
        <end position="241"/>
    </location>
</feature>
<reference evidence="2 3" key="1">
    <citation type="journal article" date="2011" name="Nat. Biotechnol.">
        <title>Comparative genomic analysis of the thermophilic biomass-degrading fungi Myceliophthora thermophila and Thielavia terrestris.</title>
        <authorList>
            <person name="Berka R.M."/>
            <person name="Grigoriev I.V."/>
            <person name="Otillar R."/>
            <person name="Salamov A."/>
            <person name="Grimwood J."/>
            <person name="Reid I."/>
            <person name="Ishmael N."/>
            <person name="John T."/>
            <person name="Darmond C."/>
            <person name="Moisan M.-C."/>
            <person name="Henrissat B."/>
            <person name="Coutinho P.M."/>
            <person name="Lombard V."/>
            <person name="Natvig D.O."/>
            <person name="Lindquist E."/>
            <person name="Schmutz J."/>
            <person name="Lucas S."/>
            <person name="Harris P."/>
            <person name="Powlowski J."/>
            <person name="Bellemare A."/>
            <person name="Taylor D."/>
            <person name="Butler G."/>
            <person name="de Vries R.P."/>
            <person name="Allijn I.E."/>
            <person name="van den Brink J."/>
            <person name="Ushinsky S."/>
            <person name="Storms R."/>
            <person name="Powell A.J."/>
            <person name="Paulsen I.T."/>
            <person name="Elbourne L.D.H."/>
            <person name="Baker S.E."/>
            <person name="Magnuson J."/>
            <person name="LaBoissiere S."/>
            <person name="Clutterbuck A.J."/>
            <person name="Martinez D."/>
            <person name="Wogulis M."/>
            <person name="de Leon A.L."/>
            <person name="Rey M.W."/>
            <person name="Tsang A."/>
        </authorList>
    </citation>
    <scope>NUCLEOTIDE SEQUENCE [LARGE SCALE GENOMIC DNA]</scope>
    <source>
        <strain evidence="3">ATCC 38088 / NRRL 8126</strain>
    </source>
</reference>
<dbReference type="OrthoDB" id="3482285at2759"/>
<dbReference type="HOGENOM" id="CLU_057383_1_2_1"/>
<gene>
    <name evidence="2" type="ORF">THITE_39363</name>
</gene>
<name>G2QW37_THETT</name>
<evidence type="ECO:0000313" key="2">
    <source>
        <dbReference type="EMBL" id="AEO62208.1"/>
    </source>
</evidence>
<dbReference type="KEGG" id="ttt:THITE_39363"/>
<organism evidence="2 3">
    <name type="scientific">Thermothielavioides terrestris (strain ATCC 38088 / NRRL 8126)</name>
    <name type="common">Thielavia terrestris</name>
    <dbReference type="NCBI Taxonomy" id="578455"/>
    <lineage>
        <taxon>Eukaryota</taxon>
        <taxon>Fungi</taxon>
        <taxon>Dikarya</taxon>
        <taxon>Ascomycota</taxon>
        <taxon>Pezizomycotina</taxon>
        <taxon>Sordariomycetes</taxon>
        <taxon>Sordariomycetidae</taxon>
        <taxon>Sordariales</taxon>
        <taxon>Chaetomiaceae</taxon>
        <taxon>Thermothielavioides</taxon>
        <taxon>Thermothielavioides terrestris</taxon>
    </lineage>
</organism>
<keyword evidence="3" id="KW-1185">Reference proteome</keyword>
<dbReference type="PANTHER" id="PTHR40469:SF2">
    <property type="entry name" value="GALACTOSE-BINDING DOMAIN-LIKE SUPERFAMILY PROTEIN"/>
    <property type="match status" value="1"/>
</dbReference>